<accession>D3SND7</accession>
<dbReference type="EMBL" id="CP001931">
    <property type="protein sequence ID" value="ADC88674.1"/>
    <property type="molecule type" value="Genomic_DNA"/>
</dbReference>
<dbReference type="eggNOG" id="COG3419">
    <property type="taxonomic scope" value="Bacteria"/>
</dbReference>
<dbReference type="OrthoDB" id="7156875at2"/>
<sequence>MNSRSSLLLFVTLMLFLFFPSSQRIKAASINNYCYVPPFVGTAAAPNVMLLIDVSGSMSWCAYNPQSNKSFCCTNSSGCGWTYKGNEEGYFDPNKVYRYNSSQGYWEETTGTPAPCPKSAYTCSVLGCVETIDKTKIYSGSCLNFLYMTRIDLVRWALTGGTPDSCPTDVNESPQNNIRRCDPETYGQPGSQVSCDSYGCVLKSYLGARVKVPWSRINSALLFQFKNLSLKPRIGAMFFSDAGIRDKASVYIGDFTGSNNFDSLNPYKNTITAVNTEDPYGATPTAPALWDTYNYFAQQNPQYGGLKPQSGQGDQWKNPMYQCFDSNNDGQCQGSELKLVPCAKNFVILMTDGQWNVGGPPDNVDVACSIDYGFEQYSADPVVPAYWLHKKGFTNQKTGIYSYVEAVYGIGLFLGGTGERALKNVAMYGSFDRSKSWPDNLSGYPQNTCVMDDCGYGKGSGCTPLPPSSPDWDKNGDNVPDTFYSASNAIEIKQAIYNAFLDILRRSSSGATVAVLTSRYQTTATVLQPLMLPSYTTPTGDTIKWLGFFRGYWVDPSQQFREDTVMDKILVLLGTYRDKIFQYFFTSSGETKAAIVTDQCSKEAEKTPLGPTNQGLHPTLMFDCKLAITDKNSRRIYYHDGTGNLKEYKGNLSDVRSIWSLVDNQTPQDISSIVDYHRGAYFNPPPNNFVKRNRYFDVSNFCPSYQPGSNTTWKLGMVNASTPSVISNLPLNLKWIFVYNDDTYRQFVTSDDYKNRTGIAVIGSYDGMLHFFRVGYMKLTNDTQAPTKAVNAPNNDAQDLLEREEFAFIPYNALPYMLWYGTNDYNNCPVPIVDYRSYAFDASINGDPNAQKTKDSWRTLLLGVMGLGGKRLGNFSSSVFLLDVTDFMKNPSQNMPKLMWEVKLSNGTLTTSFPAVLRLGERDKNGEFWVVLGDGPKDPYADSYDKFVQNPKLYFINARTGQVREVNIPIPPNTYAAVGDIYTADLDFDGADDVIYFGMYGYDKNNKVWGGFYRVALKQGQGYRSITSISSSDIKEAVSLSTFKTNNNTPPVFGRPAATLDDNGNLWVYLATGLYTSSQHRILTYSNYIIGFKDPCWDSNNRTFLQNCGTSVKQSDLLDRTNFQLTFSQVLEQENVCYCDSNGCGSQTVPVRVVPDNWNDAMNLQGKNGWYITLNGMMSYSSVSIYGGIVYVSAYQPNEDVCSAGGNTYAYGLYYLSGTPYFDIPFVAVGNVSGNKVNPSILLGLGASPYGQVFQVSQTSSKGAVLVFQTSTGSLGTKQIQTAEEQATRFILWINK</sequence>
<proteinExistence type="predicted"/>
<protein>
    <submittedName>
        <fullName evidence="1">Tfp pilus assembly protein tip-associated adhesin PilY1-like protein</fullName>
    </submittedName>
</protein>
<organism evidence="1 2">
    <name type="scientific">Thermocrinis albus (strain DSM 14484 / JCM 11386 / HI 11/12)</name>
    <dbReference type="NCBI Taxonomy" id="638303"/>
    <lineage>
        <taxon>Bacteria</taxon>
        <taxon>Pseudomonadati</taxon>
        <taxon>Aquificota</taxon>
        <taxon>Aquificia</taxon>
        <taxon>Aquificales</taxon>
        <taxon>Aquificaceae</taxon>
        <taxon>Thermocrinis</taxon>
    </lineage>
</organism>
<evidence type="ECO:0000313" key="1">
    <source>
        <dbReference type="EMBL" id="ADC88674.1"/>
    </source>
</evidence>
<dbReference type="KEGG" id="tal:Thal_0036"/>
<keyword evidence="2" id="KW-1185">Reference proteome</keyword>
<gene>
    <name evidence="1" type="ordered locus">Thal_0036</name>
</gene>
<dbReference type="STRING" id="638303.Thal_0036"/>
<dbReference type="RefSeq" id="WP_012991081.1">
    <property type="nucleotide sequence ID" value="NC_013894.1"/>
</dbReference>
<reference evidence="2" key="1">
    <citation type="journal article" date="2010" name="Stand. Genomic Sci.">
        <title>Complete genome sequence of Thermocrinis albus type strain (HI 11/12T).</title>
        <authorList>
            <person name="Wirth R."/>
            <person name="Sikorski J."/>
            <person name="Brambilla E."/>
            <person name="Misra M."/>
            <person name="Lapidus A."/>
            <person name="Copeland A."/>
            <person name="Nolan M."/>
            <person name="Lucas S."/>
            <person name="Chen F."/>
            <person name="Tice H."/>
            <person name="Cheng J.F."/>
            <person name="Han C."/>
            <person name="Detter J.C."/>
            <person name="Tapia R."/>
            <person name="Bruce D."/>
            <person name="Goodwin L."/>
            <person name="Pitluck S."/>
            <person name="Pati A."/>
            <person name="Anderson I."/>
            <person name="Ivanova N."/>
            <person name="Mavromatis K."/>
            <person name="Mikhailova N."/>
            <person name="Chen A."/>
            <person name="Palaniappan K."/>
            <person name="Bilek Y."/>
            <person name="Hader T."/>
            <person name="Land M."/>
            <person name="Hauser L."/>
            <person name="Chang Y.J."/>
            <person name="Jeffries C.D."/>
            <person name="Tindall B.J."/>
            <person name="Rohde M."/>
            <person name="Goker M."/>
            <person name="Bristow J."/>
            <person name="Eisen J.A."/>
            <person name="Markowitz V."/>
            <person name="Hugenholtz P."/>
            <person name="Kyrpides N.C."/>
            <person name="Klenk H.P."/>
        </authorList>
    </citation>
    <scope>NUCLEOTIDE SEQUENCE [LARGE SCALE GENOMIC DNA]</scope>
    <source>
        <strain evidence="2">DSM 14484 / JCM 11386 / HI 11/12</strain>
    </source>
</reference>
<dbReference type="HOGENOM" id="CLU_001890_4_0_0"/>
<dbReference type="Proteomes" id="UP000002043">
    <property type="component" value="Chromosome"/>
</dbReference>
<evidence type="ECO:0000313" key="2">
    <source>
        <dbReference type="Proteomes" id="UP000002043"/>
    </source>
</evidence>
<name>D3SND7_THEAH</name>